<organism evidence="1 2">
    <name type="scientific">Zobellella iuensis</name>
    <dbReference type="NCBI Taxonomy" id="2803811"/>
    <lineage>
        <taxon>Bacteria</taxon>
        <taxon>Pseudomonadati</taxon>
        <taxon>Pseudomonadota</taxon>
        <taxon>Gammaproteobacteria</taxon>
        <taxon>Aeromonadales</taxon>
        <taxon>Aeromonadaceae</taxon>
        <taxon>Zobellella</taxon>
    </lineage>
</organism>
<dbReference type="EMBL" id="JAERTZ010000004">
    <property type="protein sequence ID" value="MBL1376194.1"/>
    <property type="molecule type" value="Genomic_DNA"/>
</dbReference>
<dbReference type="RefSeq" id="WP_202082155.1">
    <property type="nucleotide sequence ID" value="NZ_JAERTZ010000004.1"/>
</dbReference>
<evidence type="ECO:0000313" key="1">
    <source>
        <dbReference type="EMBL" id="MBL1376194.1"/>
    </source>
</evidence>
<accession>A0ABS1QMW0</accession>
<dbReference type="Proteomes" id="UP000638570">
    <property type="component" value="Unassembled WGS sequence"/>
</dbReference>
<gene>
    <name evidence="1" type="ORF">JKV55_02455</name>
</gene>
<sequence length="743" mass="79071">MPKNVRLGIIRARHDTTVPVIPDQACIAMVMIGDRSLLRYWINTTRGYLDFLDSPMFPWVDITIGTDTSRSAQATAAINALRARVPGHDPLAGLDGLVVLTHPGTRTMANPLAGQPGQPATVTTGFDGGTTGVGGFTVAVLPIMASDHTFMCHEIGHVLGFGHTFGLDNNGTDWDPSDANIIVGPEYGSPYDLMSSASFGTLWLGTGPFYAASPTFIGPPVSGWPNANGALAMGPHLARANLHRFMPDALAGRVVERPFPPPGGAVRVRLVPASAATGRCLLILHPPNEPANGVGRVYVEYRTARGWDAGMDILGPSLSREGVVVHSLVDQPNVGPRVWYRGSVPTVSPDADVAVATTSLVVSVEDIDPERNWVEVSVTEGAARRVELVRGNHSDDVVGVVGALEQTTTPCGDAIRKGTFATSTFSQFRIRTTGFGGGGAPGVPDATVAWTVGGVPAGGNSGTVDVPYDGVTFAVEYTIDPVVFELALTSRGGERFEVPVVVTVTGDGTTAAASGTFAAEGWFDGVHPDDAATLDRCLRRVFDRYHEVPPLFRKPTPEPGWSLRVREEVQRLWYAQTTRLINDASGLDAAGRTAFRQLVDVQVQPTQTVLGALAAVGIDFSVPEADITAWLANPEFTPYPALAEALLTRLNGNRLRRAVFLDVIAFNYEHAPGVTSPRAVEQVRVGVLEAAVLEGSNTRYGERATSFAELLAVDDSDDALTRVRADVAGEIWRMGRTRHADPG</sequence>
<protein>
    <submittedName>
        <fullName evidence="1">Uncharacterized protein</fullName>
    </submittedName>
</protein>
<name>A0ABS1QMW0_9GAMM</name>
<comment type="caution">
    <text evidence="1">The sequence shown here is derived from an EMBL/GenBank/DDBJ whole genome shotgun (WGS) entry which is preliminary data.</text>
</comment>
<dbReference type="SUPFAM" id="SSF55486">
    <property type="entry name" value="Metalloproteases ('zincins'), catalytic domain"/>
    <property type="match status" value="1"/>
</dbReference>
<reference evidence="2" key="1">
    <citation type="submission" date="2021-01" db="EMBL/GenBank/DDBJ databases">
        <title>Genome public.</title>
        <authorList>
            <person name="Liu C."/>
            <person name="Sun Q."/>
        </authorList>
    </citation>
    <scope>NUCLEOTIDE SEQUENCE [LARGE SCALE GENOMIC DNA]</scope>
    <source>
        <strain evidence="2">CGMCC 1.18722</strain>
    </source>
</reference>
<proteinExistence type="predicted"/>
<evidence type="ECO:0000313" key="2">
    <source>
        <dbReference type="Proteomes" id="UP000638570"/>
    </source>
</evidence>
<keyword evidence="2" id="KW-1185">Reference proteome</keyword>